<protein>
    <submittedName>
        <fullName evidence="3">Nif domain protein</fullName>
    </submittedName>
</protein>
<dbReference type="InterPro" id="IPR004274">
    <property type="entry name" value="FCP1_dom"/>
</dbReference>
<feature type="compositionally biased region" description="Basic and acidic residues" evidence="1">
    <location>
        <begin position="69"/>
        <end position="87"/>
    </location>
</feature>
<feature type="region of interest" description="Disordered" evidence="1">
    <location>
        <begin position="42"/>
        <end position="88"/>
    </location>
</feature>
<evidence type="ECO:0000313" key="3">
    <source>
        <dbReference type="EMBL" id="KAF0324002.1"/>
    </source>
</evidence>
<evidence type="ECO:0000256" key="1">
    <source>
        <dbReference type="SAM" id="MobiDB-lite"/>
    </source>
</evidence>
<feature type="non-terminal residue" evidence="3">
    <location>
        <position position="1"/>
    </location>
</feature>
<dbReference type="Proteomes" id="UP000434172">
    <property type="component" value="Unassembled WGS sequence"/>
</dbReference>
<dbReference type="PROSITE" id="PS50969">
    <property type="entry name" value="FCP1"/>
    <property type="match status" value="1"/>
</dbReference>
<proteinExistence type="predicted"/>
<evidence type="ECO:0000259" key="2">
    <source>
        <dbReference type="PROSITE" id="PS50969"/>
    </source>
</evidence>
<feature type="compositionally biased region" description="Polar residues" evidence="1">
    <location>
        <begin position="295"/>
        <end position="306"/>
    </location>
</feature>
<evidence type="ECO:0000313" key="4">
    <source>
        <dbReference type="Proteomes" id="UP000434172"/>
    </source>
</evidence>
<dbReference type="PANTHER" id="PTHR40638:SF1">
    <property type="entry name" value="UPF0591 MEMBRANE PROTEIN C15E1.02C"/>
    <property type="match status" value="1"/>
</dbReference>
<dbReference type="Pfam" id="PF03031">
    <property type="entry name" value="NIF"/>
    <property type="match status" value="1"/>
</dbReference>
<dbReference type="OrthoDB" id="277011at2759"/>
<dbReference type="EMBL" id="WOWK01000047">
    <property type="protein sequence ID" value="KAF0324002.1"/>
    <property type="molecule type" value="Genomic_DNA"/>
</dbReference>
<dbReference type="SUPFAM" id="SSF56784">
    <property type="entry name" value="HAD-like"/>
    <property type="match status" value="1"/>
</dbReference>
<accession>A0A8H3WG57</accession>
<feature type="domain" description="FCP1 homology" evidence="2">
    <location>
        <begin position="339"/>
        <end position="513"/>
    </location>
</feature>
<dbReference type="InterPro" id="IPR023214">
    <property type="entry name" value="HAD_sf"/>
</dbReference>
<dbReference type="InterPro" id="IPR036412">
    <property type="entry name" value="HAD-like_sf"/>
</dbReference>
<dbReference type="Pfam" id="PF08570">
    <property type="entry name" value="DUF1761"/>
    <property type="match status" value="1"/>
</dbReference>
<feature type="compositionally biased region" description="Low complexity" evidence="1">
    <location>
        <begin position="219"/>
        <end position="231"/>
    </location>
</feature>
<dbReference type="SMART" id="SM00577">
    <property type="entry name" value="CPDc"/>
    <property type="match status" value="1"/>
</dbReference>
<reference evidence="3 4" key="1">
    <citation type="submission" date="2019-12" db="EMBL/GenBank/DDBJ databases">
        <title>A genome sequence resource for the geographically widespread anthracnose pathogen Colletotrichum asianum.</title>
        <authorList>
            <person name="Meng Y."/>
        </authorList>
    </citation>
    <scope>NUCLEOTIDE SEQUENCE [LARGE SCALE GENOMIC DNA]</scope>
    <source>
        <strain evidence="3 4">ICMP 18580</strain>
    </source>
</reference>
<dbReference type="NCBIfam" id="TIGR02251">
    <property type="entry name" value="HIF-SF_euk"/>
    <property type="match status" value="1"/>
</dbReference>
<dbReference type="CDD" id="cd07521">
    <property type="entry name" value="HAD_FCP1-like"/>
    <property type="match status" value="1"/>
</dbReference>
<name>A0A8H3WG57_9PEZI</name>
<dbReference type="Gene3D" id="3.40.50.1000">
    <property type="entry name" value="HAD superfamily/HAD-like"/>
    <property type="match status" value="1"/>
</dbReference>
<dbReference type="FunFam" id="3.40.50.1000:FF:000089">
    <property type="entry name" value="NIF domain protein"/>
    <property type="match status" value="1"/>
</dbReference>
<dbReference type="PANTHER" id="PTHR40638">
    <property type="entry name" value="UPF0591 MEMBRANE PROTEIN C15E1.02C"/>
    <property type="match status" value="1"/>
</dbReference>
<comment type="caution">
    <text evidence="3">The sequence shown here is derived from an EMBL/GenBank/DDBJ whole genome shotgun (WGS) entry which is preliminary data.</text>
</comment>
<dbReference type="GO" id="GO:0016791">
    <property type="term" value="F:phosphatase activity"/>
    <property type="evidence" value="ECO:0007669"/>
    <property type="project" value="InterPro"/>
</dbReference>
<feature type="compositionally biased region" description="Basic residues" evidence="1">
    <location>
        <begin position="239"/>
        <end position="250"/>
    </location>
</feature>
<gene>
    <name evidence="3" type="ORF">GQ607_008707</name>
</gene>
<dbReference type="InterPro" id="IPR013879">
    <property type="entry name" value="DUF1761"/>
</dbReference>
<organism evidence="3 4">
    <name type="scientific">Colletotrichum asianum</name>
    <dbReference type="NCBI Taxonomy" id="702518"/>
    <lineage>
        <taxon>Eukaryota</taxon>
        <taxon>Fungi</taxon>
        <taxon>Dikarya</taxon>
        <taxon>Ascomycota</taxon>
        <taxon>Pezizomycotina</taxon>
        <taxon>Sordariomycetes</taxon>
        <taxon>Hypocreomycetidae</taxon>
        <taxon>Glomerellales</taxon>
        <taxon>Glomerellaceae</taxon>
        <taxon>Colletotrichum</taxon>
        <taxon>Colletotrichum gloeosporioides species complex</taxon>
    </lineage>
</organism>
<feature type="region of interest" description="Disordered" evidence="1">
    <location>
        <begin position="193"/>
        <end position="336"/>
    </location>
</feature>
<sequence>YPYLLILEPARPFRSPIAPAVDPMPHGLHIFSKMNSLNIITSRVSPPPSPVASRSNSLGSLGLTVQSDDNLHDGESAENQGDSHEGETFPLEKTAFEKNNDGHGMDLASEATPLIGESKDSSLRSTSWHSLPRRMAVSFINSIRWVLSTLAAPGVYLIACLYDDTGAFSPFYQLKKLFGFGGSSKKLGNDFTESSAMNEKSGRQRSAGYGGVAYSRPVGSSGSSSSGLSSESESDADRRRRGSTSRHSRSKSSAEEIAPARRSIRIKLHSDDALPTRKHRKTQSAAARPKESGGSDISAQLKSPTSPAGALTRYPKTPAPPRPLIPRRQPSYLNIEPTDPKYQKTLILDLDETLIHSMSKGGRMSTGHMVEVRLNQTYVGAGGQTSIGPQHPILYWVNKRPHCDDFLRRVCKWYNLVVFTASVQEYADPVIDWLEAERKFFSARYYRQHCTFRQGAFIKDLSSVEPDLSKVMILDNSPLSYMFHQDNAIPIQGWINDPTDNDLLHLVPLLEGLQYVSDVRALLALRGGEDGMGIAKRPPADSTTRCNAVLIKKFDEQTESGHGRNAYIQQVANINCSTDLPPVKPSAIALGTIFNHTTELAVLTPLFGQTYQRAKAANSKEEFLRSKEASSAAVAWGTSLVGSALQSYGVGALINATGTLSYKGAAYLGSLIFFATSAPGYISQVFAEKRPLDTVGVSALAKVIETVGLSVFLTWWGTRTNPFD</sequence>
<dbReference type="InterPro" id="IPR011948">
    <property type="entry name" value="Dullard_phosphatase"/>
</dbReference>
<dbReference type="AlphaFoldDB" id="A0A8H3WG57"/>
<keyword evidence="4" id="KW-1185">Reference proteome</keyword>